<name>A0ABC8AYI1_9NOCA</name>
<dbReference type="InterPro" id="IPR043148">
    <property type="entry name" value="TagF_C"/>
</dbReference>
<accession>A0ABC8AYI1</accession>
<dbReference type="Proteomes" id="UP000180166">
    <property type="component" value="Chromosome"/>
</dbReference>
<feature type="compositionally biased region" description="Polar residues" evidence="1">
    <location>
        <begin position="463"/>
        <end position="482"/>
    </location>
</feature>
<proteinExistence type="predicted"/>
<dbReference type="Gene3D" id="3.40.50.12580">
    <property type="match status" value="1"/>
</dbReference>
<dbReference type="KEGG" id="nsr:NS506_05055"/>
<sequence>MTAKVEAVIPHGMGYNKFLKSKIENRKSKRGKREAVFGLSPDWLLHEGEVVADLIVLSHAEQFDRLVADCPQAAPNAVVAGDICFDRLRASRPLRASYRRALGLSAPQKLVVISSTWGPESLIAVAPDIPARLARELPVDEFRIMIAPHPNIRSEHSAWQVREYLAATRRAGVSVPEDVDAWQSAIVAADLVVGDHGSVPFYSTALGNPLLLATAPEHTVDPRSPIARLLRAAPRLDPSIGFEEQVRAAIDGHDPARYAAITALTTSEPDASAALLRSALYGVMGSSEPDEPPFLSALPLPAHRLDGPASHLVLTELGTDRTARVLRYPAERLRSGIATPRGAHLAVGTREPRQNWLELADILIGEPGPGTSQWITETLASLPGCAFAAAPVDAHGWLIGDAEGSRLRVSGSEQACRLFASVAYQLQVTGAEHEAALGEWTIECGGQDHRVLVESPAPDQADGSPSSSVRQRCASSPKPSCS</sequence>
<dbReference type="SUPFAM" id="SSF53756">
    <property type="entry name" value="UDP-Glycosyltransferase/glycogen phosphorylase"/>
    <property type="match status" value="1"/>
</dbReference>
<evidence type="ECO:0000313" key="2">
    <source>
        <dbReference type="EMBL" id="APA99101.1"/>
    </source>
</evidence>
<dbReference type="EMBL" id="CP017839">
    <property type="protein sequence ID" value="APA99101.1"/>
    <property type="molecule type" value="Genomic_DNA"/>
</dbReference>
<protein>
    <recommendedName>
        <fullName evidence="4">Translation initiation factor 2</fullName>
    </recommendedName>
</protein>
<organism evidence="2 3">
    <name type="scientific">Nocardia seriolae</name>
    <dbReference type="NCBI Taxonomy" id="37332"/>
    <lineage>
        <taxon>Bacteria</taxon>
        <taxon>Bacillati</taxon>
        <taxon>Actinomycetota</taxon>
        <taxon>Actinomycetes</taxon>
        <taxon>Mycobacteriales</taxon>
        <taxon>Nocardiaceae</taxon>
        <taxon>Nocardia</taxon>
    </lineage>
</organism>
<evidence type="ECO:0000256" key="1">
    <source>
        <dbReference type="SAM" id="MobiDB-lite"/>
    </source>
</evidence>
<feature type="region of interest" description="Disordered" evidence="1">
    <location>
        <begin position="454"/>
        <end position="482"/>
    </location>
</feature>
<reference evidence="2 3" key="1">
    <citation type="submission" date="2016-10" db="EMBL/GenBank/DDBJ databases">
        <title>Genome sequence of Nocardia seriolae strain EM150506, isolated from Anguila japonica.</title>
        <authorList>
            <person name="Han H.-J."/>
        </authorList>
    </citation>
    <scope>NUCLEOTIDE SEQUENCE [LARGE SCALE GENOMIC DNA]</scope>
    <source>
        <strain evidence="2 3">EM150506</strain>
    </source>
</reference>
<evidence type="ECO:0000313" key="3">
    <source>
        <dbReference type="Proteomes" id="UP000180166"/>
    </source>
</evidence>
<evidence type="ECO:0008006" key="4">
    <source>
        <dbReference type="Google" id="ProtNLM"/>
    </source>
</evidence>
<gene>
    <name evidence="2" type="ORF">NS506_05055</name>
</gene>
<dbReference type="AlphaFoldDB" id="A0ABC8AYI1"/>